<gene>
    <name evidence="1" type="ORF">V6N11_001684</name>
</gene>
<name>A0ABR1Z900_9ROSI</name>
<proteinExistence type="predicted"/>
<organism evidence="1 2">
    <name type="scientific">Hibiscus sabdariffa</name>
    <name type="common">roselle</name>
    <dbReference type="NCBI Taxonomy" id="183260"/>
    <lineage>
        <taxon>Eukaryota</taxon>
        <taxon>Viridiplantae</taxon>
        <taxon>Streptophyta</taxon>
        <taxon>Embryophyta</taxon>
        <taxon>Tracheophyta</taxon>
        <taxon>Spermatophyta</taxon>
        <taxon>Magnoliopsida</taxon>
        <taxon>eudicotyledons</taxon>
        <taxon>Gunneridae</taxon>
        <taxon>Pentapetalae</taxon>
        <taxon>rosids</taxon>
        <taxon>malvids</taxon>
        <taxon>Malvales</taxon>
        <taxon>Malvaceae</taxon>
        <taxon>Malvoideae</taxon>
        <taxon>Hibiscus</taxon>
    </lineage>
</organism>
<comment type="caution">
    <text evidence="1">The sequence shown here is derived from an EMBL/GenBank/DDBJ whole genome shotgun (WGS) entry which is preliminary data.</text>
</comment>
<dbReference type="EMBL" id="JBBPBN010002344">
    <property type="protein sequence ID" value="KAK8476269.1"/>
    <property type="molecule type" value="Genomic_DNA"/>
</dbReference>
<accession>A0ABR1Z900</accession>
<dbReference type="Proteomes" id="UP001396334">
    <property type="component" value="Unassembled WGS sequence"/>
</dbReference>
<sequence length="299" mass="32675">MAFTFPPKVSGFVNPIVSNLSPTLFNNSGGQPLGEVALISVPTPLERPGSPISTSDQRDVKKAKENNVAPMVDVPMEDVDVLQFRHYCLRVISVLYRKIPDCCLVRGLRGRVLMQRWLLDLRQSRVNTPLLWLLMVSRDSVPRTKKDGSRFSVLGDNSTNPQPILVVEGSRRVRRAQMQSSQVVVIPTITGSKPLVQNHVPSLAEGNHMVITIVEGKHFSQEKVQGRGVDSDGRGKFHVQLDGLISHEGVASMAMGGSGPVQFVDTVQADYCVAMADAARMVIDDGRVVSGKENSTPNL</sequence>
<protein>
    <submittedName>
        <fullName evidence="1">Uncharacterized protein</fullName>
    </submittedName>
</protein>
<evidence type="ECO:0000313" key="1">
    <source>
        <dbReference type="EMBL" id="KAK8476269.1"/>
    </source>
</evidence>
<reference evidence="1 2" key="1">
    <citation type="journal article" date="2024" name="G3 (Bethesda)">
        <title>Genome assembly of Hibiscus sabdariffa L. provides insights into metabolisms of medicinal natural products.</title>
        <authorList>
            <person name="Kim T."/>
        </authorList>
    </citation>
    <scope>NUCLEOTIDE SEQUENCE [LARGE SCALE GENOMIC DNA]</scope>
    <source>
        <strain evidence="1">TK-2024</strain>
        <tissue evidence="1">Old leaves</tissue>
    </source>
</reference>
<evidence type="ECO:0000313" key="2">
    <source>
        <dbReference type="Proteomes" id="UP001396334"/>
    </source>
</evidence>
<keyword evidence="2" id="KW-1185">Reference proteome</keyword>